<proteinExistence type="predicted"/>
<comment type="caution">
    <text evidence="2">The sequence shown here is derived from an EMBL/GenBank/DDBJ whole genome shotgun (WGS) entry which is preliminary data.</text>
</comment>
<organism evidence="2 3">
    <name type="scientific">Dictyobacter formicarum</name>
    <dbReference type="NCBI Taxonomy" id="2778368"/>
    <lineage>
        <taxon>Bacteria</taxon>
        <taxon>Bacillati</taxon>
        <taxon>Chloroflexota</taxon>
        <taxon>Ktedonobacteria</taxon>
        <taxon>Ktedonobacterales</taxon>
        <taxon>Dictyobacteraceae</taxon>
        <taxon>Dictyobacter</taxon>
    </lineage>
</organism>
<dbReference type="Pfam" id="PF13517">
    <property type="entry name" value="FG-GAP_3"/>
    <property type="match status" value="1"/>
</dbReference>
<name>A0ABQ3VUW6_9CHLR</name>
<dbReference type="EMBL" id="BNJJ01000037">
    <property type="protein sequence ID" value="GHO89479.1"/>
    <property type="molecule type" value="Genomic_DNA"/>
</dbReference>
<evidence type="ECO:0000256" key="1">
    <source>
        <dbReference type="ARBA" id="ARBA00022729"/>
    </source>
</evidence>
<accession>A0ABQ3VUW6</accession>
<sequence length="321" mass="35315">MATSLTFGMMNGRWQNLNAGTLGLTDAGGWNRPQYYSTLRLADIDGDGQAELLVRSADGLHTFVFNRAINQWQDINAPILGMDDANRWDQPQYYETLRVADINGDGQAELIFRGPYGLFTYTFDREYKWYDLNAGDLGFTDAGGWNQPQYYSTLQLTDINRDGRAELLVRGGDGLHTFAFDTSSQKWTGLDAGPLGLTDTHHWDNAPYYSTIQAADIDGDGQSELLARSDSGLISWHYNTASVDLPVLFQASNNKTSDGYEVSYRFDPDPALPNGIFSVQQVVQMPAGDSTIFTCRLVNSQGYQVGSPLQASSANAGVPAP</sequence>
<reference evidence="2 3" key="1">
    <citation type="journal article" date="2021" name="Int. J. Syst. Evol. Microbiol.">
        <title>Reticulibacter mediterranei gen. nov., sp. nov., within the new family Reticulibacteraceae fam. nov., and Ktedonospora formicarum gen. nov., sp. nov., Ktedonobacter robiniae sp. nov., Dictyobacter formicarum sp. nov. and Dictyobacter arantiisoli sp. nov., belonging to the class Ktedonobacteria.</title>
        <authorList>
            <person name="Yabe S."/>
            <person name="Zheng Y."/>
            <person name="Wang C.M."/>
            <person name="Sakai Y."/>
            <person name="Abe K."/>
            <person name="Yokota A."/>
            <person name="Donadio S."/>
            <person name="Cavaletti L."/>
            <person name="Monciardini P."/>
        </authorList>
    </citation>
    <scope>NUCLEOTIDE SEQUENCE [LARGE SCALE GENOMIC DNA]</scope>
    <source>
        <strain evidence="2 3">SOSP1-9</strain>
    </source>
</reference>
<dbReference type="InterPro" id="IPR028994">
    <property type="entry name" value="Integrin_alpha_N"/>
</dbReference>
<dbReference type="RefSeq" id="WP_201367019.1">
    <property type="nucleotide sequence ID" value="NZ_BNJJ01000037.1"/>
</dbReference>
<dbReference type="Gene3D" id="2.130.10.130">
    <property type="entry name" value="Integrin alpha, N-terminal"/>
    <property type="match status" value="1"/>
</dbReference>
<protein>
    <recommendedName>
        <fullName evidence="4">VCBS repeat-containing protein</fullName>
    </recommendedName>
</protein>
<gene>
    <name evidence="2" type="ORF">KSZ_74850</name>
</gene>
<keyword evidence="1" id="KW-0732">Signal</keyword>
<evidence type="ECO:0008006" key="4">
    <source>
        <dbReference type="Google" id="ProtNLM"/>
    </source>
</evidence>
<dbReference type="InterPro" id="IPR013517">
    <property type="entry name" value="FG-GAP"/>
</dbReference>
<keyword evidence="3" id="KW-1185">Reference proteome</keyword>
<dbReference type="SUPFAM" id="SSF69318">
    <property type="entry name" value="Integrin alpha N-terminal domain"/>
    <property type="match status" value="1"/>
</dbReference>
<evidence type="ECO:0000313" key="3">
    <source>
        <dbReference type="Proteomes" id="UP000635565"/>
    </source>
</evidence>
<dbReference type="Proteomes" id="UP000635565">
    <property type="component" value="Unassembled WGS sequence"/>
</dbReference>
<evidence type="ECO:0000313" key="2">
    <source>
        <dbReference type="EMBL" id="GHO89479.1"/>
    </source>
</evidence>